<keyword evidence="2" id="KW-0378">Hydrolase</keyword>
<dbReference type="PANTHER" id="PTHR10161">
    <property type="entry name" value="TARTRATE-RESISTANT ACID PHOSPHATASE TYPE 5"/>
    <property type="match status" value="1"/>
</dbReference>
<feature type="domain" description="Calcineurin-like phosphoesterase" evidence="4">
    <location>
        <begin position="44"/>
        <end position="257"/>
    </location>
</feature>
<dbReference type="GO" id="GO:0016787">
    <property type="term" value="F:hydrolase activity"/>
    <property type="evidence" value="ECO:0007669"/>
    <property type="project" value="UniProtKB-KW"/>
</dbReference>
<evidence type="ECO:0000256" key="3">
    <source>
        <dbReference type="SAM" id="SignalP"/>
    </source>
</evidence>
<evidence type="ECO:0000313" key="6">
    <source>
        <dbReference type="Proteomes" id="UP000603141"/>
    </source>
</evidence>
<evidence type="ECO:0000313" key="5">
    <source>
        <dbReference type="EMBL" id="MBK1883207.1"/>
    </source>
</evidence>
<dbReference type="InterPro" id="IPR051558">
    <property type="entry name" value="Metallophosphoesterase_PAP"/>
</dbReference>
<name>A0A934VV50_9BACT</name>
<feature type="signal peptide" evidence="3">
    <location>
        <begin position="1"/>
        <end position="34"/>
    </location>
</feature>
<proteinExistence type="predicted"/>
<accession>A0A934VV50</accession>
<dbReference type="InterPro" id="IPR029052">
    <property type="entry name" value="Metallo-depent_PP-like"/>
</dbReference>
<dbReference type="Gene3D" id="3.60.21.10">
    <property type="match status" value="1"/>
</dbReference>
<dbReference type="Pfam" id="PF00149">
    <property type="entry name" value="Metallophos"/>
    <property type="match status" value="1"/>
</dbReference>
<reference evidence="5" key="1">
    <citation type="submission" date="2021-01" db="EMBL/GenBank/DDBJ databases">
        <title>Modified the classification status of verrucomicrobia.</title>
        <authorList>
            <person name="Feng X."/>
        </authorList>
    </citation>
    <scope>NUCLEOTIDE SEQUENCE</scope>
    <source>
        <strain evidence="5">KCTC 22041</strain>
    </source>
</reference>
<gene>
    <name evidence="5" type="ORF">JIN85_12340</name>
</gene>
<dbReference type="Proteomes" id="UP000603141">
    <property type="component" value="Unassembled WGS sequence"/>
</dbReference>
<dbReference type="EMBL" id="JAENIJ010000018">
    <property type="protein sequence ID" value="MBK1883207.1"/>
    <property type="molecule type" value="Genomic_DNA"/>
</dbReference>
<keyword evidence="6" id="KW-1185">Reference proteome</keyword>
<evidence type="ECO:0000256" key="1">
    <source>
        <dbReference type="ARBA" id="ARBA00022729"/>
    </source>
</evidence>
<dbReference type="AlphaFoldDB" id="A0A934VV50"/>
<comment type="caution">
    <text evidence="5">The sequence shown here is derived from an EMBL/GenBank/DDBJ whole genome shotgun (WGS) entry which is preliminary data.</text>
</comment>
<protein>
    <submittedName>
        <fullName evidence="5">Metallophosphoesterase</fullName>
    </submittedName>
</protein>
<keyword evidence="1 3" id="KW-0732">Signal</keyword>
<sequence>MSPLEPTFTRRRLIKTLFCSSLAMQLNLNSTASAEMVRNGDLDFMVLGDFGAGNNDQKKVAEAMDVYARRLGKKADGMFLLGDNFYGAVHDGVKSERWKTGFSDLYPSRRFPNPCWAVLGNHDYHDTIGGAQMQLDYNAFRKGKTRWTMPDNFYRVDLPAKDPKVTFLMIDTNWEPINRRTHGANPPCWISAEKQAEQLVWLKQQLESKRAPFTVVIGHHPLYSDGNHGDTPELIKDIGPLLEKAGVHLYLGGHDHDMQHLELEGLRTSFVISGAGGAGIYRIDKPRKGAVAKSEHGFSHLSFKEDRLYLSHIGLNGKSLHAFSKGTDFTWKVEV</sequence>
<evidence type="ECO:0000256" key="2">
    <source>
        <dbReference type="ARBA" id="ARBA00022801"/>
    </source>
</evidence>
<dbReference type="InterPro" id="IPR004843">
    <property type="entry name" value="Calcineurin-like_PHP"/>
</dbReference>
<dbReference type="PANTHER" id="PTHR10161:SF14">
    <property type="entry name" value="TARTRATE-RESISTANT ACID PHOSPHATASE TYPE 5"/>
    <property type="match status" value="1"/>
</dbReference>
<feature type="chain" id="PRO_5037357748" evidence="3">
    <location>
        <begin position="35"/>
        <end position="335"/>
    </location>
</feature>
<evidence type="ECO:0000259" key="4">
    <source>
        <dbReference type="Pfam" id="PF00149"/>
    </source>
</evidence>
<organism evidence="5 6">
    <name type="scientific">Luteolibacter pohnpeiensis</name>
    <dbReference type="NCBI Taxonomy" id="454153"/>
    <lineage>
        <taxon>Bacteria</taxon>
        <taxon>Pseudomonadati</taxon>
        <taxon>Verrucomicrobiota</taxon>
        <taxon>Verrucomicrobiia</taxon>
        <taxon>Verrucomicrobiales</taxon>
        <taxon>Verrucomicrobiaceae</taxon>
        <taxon>Luteolibacter</taxon>
    </lineage>
</organism>
<dbReference type="SUPFAM" id="SSF56300">
    <property type="entry name" value="Metallo-dependent phosphatases"/>
    <property type="match status" value="1"/>
</dbReference>